<dbReference type="RefSeq" id="WP_182535574.1">
    <property type="nucleotide sequence ID" value="NZ_JACJIP010000012.1"/>
</dbReference>
<evidence type="ECO:0000259" key="1">
    <source>
        <dbReference type="PROSITE" id="PS51272"/>
    </source>
</evidence>
<feature type="domain" description="SLH" evidence="1">
    <location>
        <begin position="1255"/>
        <end position="1327"/>
    </location>
</feature>
<sequence>MHRIKKPFVWIMLAALIITLFPPGVVQKTEAAAAANYFLPDDVTLRNTSLRSTALDDTNVIARDDTMFITTNPTITFTGTYSHVTEDSLKIKVERLTLNTKTKKWETDSTQFRNGSIARDTSSSTYLQKFKVTNLSLFSGFNKITLSGSQNGVTREDTFYILFDQVPYVQDLKLQGSSYGTIYLNEGAEVVSDKSNVSISGEVKNATEVTVSVNGGTGLVTTLTQTGKFFSPSLNLSPGQNKVVINVKSGADSVAIERSIYFFDKTKPFDKISLVYNTQNYNVLNNVATVTDVAGAAIPASGTIKFSLLLNDTGNTFATKGSVTLTDLINTTNGPVTTFNNLTETQILAPDGVSNAYRLVEAEIPISFANGSQRFNLNVQYDNTYTTFANINFKFLPGETVVTGLKYIKDISALPTDLSTLPDLDGTVAEKEEFYILVTADQNFNAGDLKAVYMPRETSGPTLTPHTAVTDNQHIYKVTGFSSGNQQVKFSIDGSTASKTVSISYATKNYIFVEGLYDGQVISKDSSDPGQLNIPVKGEYRDFENLSNPQFFVNGIANDKLKLPNGNTGIEFTPTKADPDFEFGLPIDIQGPLYYGENRIKFTGVSMDGKGNSRTVVKEIRVYIEDTNVSSISVFRPKIFDQPVSFLGLKLDDTTGANTDLTNILASSPQFKLTNGIYETSAQSYDMIIQGSGAKIINLLRGTDSVFSSQTDGPSGHVDLSDILTDTNMPTEGTQIFNGTIVHPGMPDLQYELAVFNGKFVLRIKDIALDSLGSQVYNLELINSTGARTTQRLEISRVLAPYRILSPAPTVGDQIIVNKNFVRFDIEAEGATKVIIDKGEAIQRTDLAQGAPARFIYDYVGLKPDKGTKIKIQIVRGNETLNETIEVYYTSAIAVDSQYMTEKVSNKYSAFNKSVELTFPKGTVLKTANVPAGKVTKFYPDNKILFGIADPSNGIVERRNDYGNYFNIDKDARTPDGLATLTLPEDLVELFNSTAKTSNFTRVSNFYWIHGGIGETGTGEAYKPSTNGLPPYSILPQYSDSQNFRDVLLREPERKLVPSQRGTLKLTFNKNVVDEAGTTVTVFRFNENSEWENVGGTVNSKNNTITVPFDDFGYYVVMKQSRGFNDITNHPWGRNILNALYSKGIMSNVLPNAFGADDLTTRGEFATLLVKGLNIPLNYDNKVQTYFDVVPGAKTDTWEFKYIETASRAGIITGISEGYFGVEEPLTREQAAMMISRALKLKLPANDDKLNSALAKQFLDSGKIDRYARPAVQAVYKAKIMDGQSVPATGKAKVSYNFNPKNNLTRAEAGKIAVELLKKSSSIFPKNLS</sequence>
<dbReference type="EMBL" id="JACJIP010000012">
    <property type="protein sequence ID" value="MBA9085754.1"/>
    <property type="molecule type" value="Genomic_DNA"/>
</dbReference>
<name>A0A7W3STE9_9BACL</name>
<protein>
    <recommendedName>
        <fullName evidence="1">SLH domain-containing protein</fullName>
    </recommendedName>
</protein>
<dbReference type="PROSITE" id="PS51272">
    <property type="entry name" value="SLH"/>
    <property type="match status" value="3"/>
</dbReference>
<dbReference type="InterPro" id="IPR013783">
    <property type="entry name" value="Ig-like_fold"/>
</dbReference>
<proteinExistence type="predicted"/>
<gene>
    <name evidence="2" type="ORF">FHR92_002221</name>
</gene>
<dbReference type="Gene3D" id="2.60.40.10">
    <property type="entry name" value="Immunoglobulins"/>
    <property type="match status" value="1"/>
</dbReference>
<reference evidence="2 3" key="1">
    <citation type="submission" date="2020-08" db="EMBL/GenBank/DDBJ databases">
        <title>Genomic Encyclopedia of Type Strains, Phase III (KMG-III): the genomes of soil and plant-associated and newly described type strains.</title>
        <authorList>
            <person name="Whitman W."/>
        </authorList>
    </citation>
    <scope>NUCLEOTIDE SEQUENCE [LARGE SCALE GENOMIC DNA]</scope>
    <source>
        <strain evidence="2 3">CECT 8693</strain>
    </source>
</reference>
<dbReference type="Proteomes" id="UP000567067">
    <property type="component" value="Unassembled WGS sequence"/>
</dbReference>
<dbReference type="InterPro" id="IPR001119">
    <property type="entry name" value="SLH_dom"/>
</dbReference>
<evidence type="ECO:0000313" key="2">
    <source>
        <dbReference type="EMBL" id="MBA9085754.1"/>
    </source>
</evidence>
<comment type="caution">
    <text evidence="2">The sequence shown here is derived from an EMBL/GenBank/DDBJ whole genome shotgun (WGS) entry which is preliminary data.</text>
</comment>
<feature type="domain" description="SLH" evidence="1">
    <location>
        <begin position="1183"/>
        <end position="1249"/>
    </location>
</feature>
<organism evidence="2 3">
    <name type="scientific">Fontibacillus solani</name>
    <dbReference type="NCBI Taxonomy" id="1572857"/>
    <lineage>
        <taxon>Bacteria</taxon>
        <taxon>Bacillati</taxon>
        <taxon>Bacillota</taxon>
        <taxon>Bacilli</taxon>
        <taxon>Bacillales</taxon>
        <taxon>Paenibacillaceae</taxon>
        <taxon>Fontibacillus</taxon>
    </lineage>
</organism>
<accession>A0A7W3STE9</accession>
<evidence type="ECO:0000313" key="3">
    <source>
        <dbReference type="Proteomes" id="UP000567067"/>
    </source>
</evidence>
<feature type="domain" description="SLH" evidence="1">
    <location>
        <begin position="1120"/>
        <end position="1182"/>
    </location>
</feature>
<keyword evidence="3" id="KW-1185">Reference proteome</keyword>
<dbReference type="Pfam" id="PF00395">
    <property type="entry name" value="SLH"/>
    <property type="match status" value="3"/>
</dbReference>